<keyword evidence="2" id="KW-0233">DNA recombination</keyword>
<dbReference type="Gene3D" id="1.10.443.10">
    <property type="entry name" value="Intergrase catalytic core"/>
    <property type="match status" value="1"/>
</dbReference>
<organism evidence="7 8">
    <name type="scientific">Nocardioides acrostichi</name>
    <dbReference type="NCBI Taxonomy" id="2784339"/>
    <lineage>
        <taxon>Bacteria</taxon>
        <taxon>Bacillati</taxon>
        <taxon>Actinomycetota</taxon>
        <taxon>Actinomycetes</taxon>
        <taxon>Propionibacteriales</taxon>
        <taxon>Nocardioidaceae</taxon>
        <taxon>Nocardioides</taxon>
    </lineage>
</organism>
<dbReference type="PROSITE" id="PS51900">
    <property type="entry name" value="CB"/>
    <property type="match status" value="1"/>
</dbReference>
<dbReference type="Pfam" id="PF00589">
    <property type="entry name" value="Phage_integrase"/>
    <property type="match status" value="1"/>
</dbReference>
<evidence type="ECO:0000259" key="6">
    <source>
        <dbReference type="PROSITE" id="PS51900"/>
    </source>
</evidence>
<proteinExistence type="predicted"/>
<dbReference type="PROSITE" id="PS51898">
    <property type="entry name" value="TYR_RECOMBINASE"/>
    <property type="match status" value="1"/>
</dbReference>
<protein>
    <submittedName>
        <fullName evidence="7">Site-specific integrase</fullName>
    </submittedName>
</protein>
<name>A0A930Y803_9ACTN</name>
<dbReference type="InterPro" id="IPR002104">
    <property type="entry name" value="Integrase_catalytic"/>
</dbReference>
<feature type="domain" description="Core-binding (CB)" evidence="6">
    <location>
        <begin position="94"/>
        <end position="180"/>
    </location>
</feature>
<sequence length="394" mass="43133">MSTSMARPRTTIGTSGTITVVAQVCDESGRWVTAPAGTKPQRYRARTKYRDRDGKLRDVERFDSTKAKAEQKLKAALVERQAPSTGGAGLTSNSTLGTAVAHWLEQQARPESDLSQNSLDQYRGTVKRYVTGSRVENLTLREVNRVAVLEDWLQSVADEHGAGSAKSARSVVSGVLSMAVRYDLLDTNAIREVRPAKAKKRRGVKQDKERALTRKERDAVLAAADEHESEHHLDVADVVWWMAGTGVRIGEALGQQWDDVSLADGTVLVRGTKTESSTRVLTLPPWLAERMRGRAARTGTSGHVFASPGRWGVPDTTKPRDRRNLYREMRAIFDAAGCDWATSHTLRRTVASLIEQSGGGIELAARVLGHSNPAMTASVYLNRKADTSAAAEYL</sequence>
<evidence type="ECO:0000313" key="8">
    <source>
        <dbReference type="Proteomes" id="UP000656804"/>
    </source>
</evidence>
<evidence type="ECO:0000256" key="2">
    <source>
        <dbReference type="ARBA" id="ARBA00023172"/>
    </source>
</evidence>
<dbReference type="AlphaFoldDB" id="A0A930Y803"/>
<dbReference type="GO" id="GO:0006310">
    <property type="term" value="P:DNA recombination"/>
    <property type="evidence" value="ECO:0007669"/>
    <property type="project" value="UniProtKB-KW"/>
</dbReference>
<dbReference type="InterPro" id="IPR011010">
    <property type="entry name" value="DNA_brk_join_enz"/>
</dbReference>
<dbReference type="InterPro" id="IPR044068">
    <property type="entry name" value="CB"/>
</dbReference>
<dbReference type="PANTHER" id="PTHR30349">
    <property type="entry name" value="PHAGE INTEGRASE-RELATED"/>
    <property type="match status" value="1"/>
</dbReference>
<feature type="domain" description="Tyr recombinase" evidence="5">
    <location>
        <begin position="207"/>
        <end position="394"/>
    </location>
</feature>
<dbReference type="Proteomes" id="UP000656804">
    <property type="component" value="Unassembled WGS sequence"/>
</dbReference>
<accession>A0A930Y803</accession>
<gene>
    <name evidence="7" type="ORF">ISG29_12920</name>
</gene>
<keyword evidence="1 3" id="KW-0238">DNA-binding</keyword>
<dbReference type="RefSeq" id="WP_194503858.1">
    <property type="nucleotide sequence ID" value="NZ_JADIVZ010000006.1"/>
</dbReference>
<dbReference type="GO" id="GO:0003677">
    <property type="term" value="F:DNA binding"/>
    <property type="evidence" value="ECO:0007669"/>
    <property type="project" value="UniProtKB-UniRule"/>
</dbReference>
<feature type="region of interest" description="Disordered" evidence="4">
    <location>
        <begin position="297"/>
        <end position="318"/>
    </location>
</feature>
<evidence type="ECO:0000256" key="1">
    <source>
        <dbReference type="ARBA" id="ARBA00023125"/>
    </source>
</evidence>
<comment type="caution">
    <text evidence="7">The sequence shown here is derived from an EMBL/GenBank/DDBJ whole genome shotgun (WGS) entry which is preliminary data.</text>
</comment>
<reference evidence="7" key="1">
    <citation type="submission" date="2020-11" db="EMBL/GenBank/DDBJ databases">
        <title>Nocardioides sp. CBS4Y-1, whole genome shotgun sequence.</title>
        <authorList>
            <person name="Tuo L."/>
        </authorList>
    </citation>
    <scope>NUCLEOTIDE SEQUENCE</scope>
    <source>
        <strain evidence="7">CBS4Y-1</strain>
    </source>
</reference>
<dbReference type="GO" id="GO:0015074">
    <property type="term" value="P:DNA integration"/>
    <property type="evidence" value="ECO:0007669"/>
    <property type="project" value="InterPro"/>
</dbReference>
<dbReference type="CDD" id="cd01189">
    <property type="entry name" value="INT_ICEBs1_C_like"/>
    <property type="match status" value="1"/>
</dbReference>
<evidence type="ECO:0000256" key="3">
    <source>
        <dbReference type="PROSITE-ProRule" id="PRU01248"/>
    </source>
</evidence>
<dbReference type="EMBL" id="JADIVZ010000006">
    <property type="protein sequence ID" value="MBF4162592.1"/>
    <property type="molecule type" value="Genomic_DNA"/>
</dbReference>
<dbReference type="InterPro" id="IPR010998">
    <property type="entry name" value="Integrase_recombinase_N"/>
</dbReference>
<evidence type="ECO:0000256" key="4">
    <source>
        <dbReference type="SAM" id="MobiDB-lite"/>
    </source>
</evidence>
<evidence type="ECO:0000259" key="5">
    <source>
        <dbReference type="PROSITE" id="PS51898"/>
    </source>
</evidence>
<dbReference type="SUPFAM" id="SSF56349">
    <property type="entry name" value="DNA breaking-rejoining enzymes"/>
    <property type="match status" value="1"/>
</dbReference>
<dbReference type="Gene3D" id="1.10.150.130">
    <property type="match status" value="1"/>
</dbReference>
<evidence type="ECO:0000313" key="7">
    <source>
        <dbReference type="EMBL" id="MBF4162592.1"/>
    </source>
</evidence>
<dbReference type="InterPro" id="IPR013762">
    <property type="entry name" value="Integrase-like_cat_sf"/>
</dbReference>
<dbReference type="InterPro" id="IPR050090">
    <property type="entry name" value="Tyrosine_recombinase_XerCD"/>
</dbReference>
<keyword evidence="8" id="KW-1185">Reference proteome</keyword>